<keyword evidence="3" id="KW-1185">Reference proteome</keyword>
<feature type="transmembrane region" description="Helical" evidence="1">
    <location>
        <begin position="90"/>
        <end position="110"/>
    </location>
</feature>
<evidence type="ECO:0000256" key="1">
    <source>
        <dbReference type="SAM" id="Phobius"/>
    </source>
</evidence>
<sequence length="161" mass="17831">MGICMIKNDQSGYVNGRSGQQRFAITVGSDIILSKVQKFEKQRCINFHIFKEKHMAYVDHAFSISDEDIMIESSYTVSNKPPIKETMSRFIFGALGIILGIAMAINKVGVDTAHNPVCARVGIVTTGKRKCRKCMPLFLNDGTTAVMCSDENHCDSENSSE</sequence>
<dbReference type="AlphaFoldDB" id="A0ABD1RZS6"/>
<dbReference type="EMBL" id="JBFOLJ010000011">
    <property type="protein sequence ID" value="KAL2493922.1"/>
    <property type="molecule type" value="Genomic_DNA"/>
</dbReference>
<reference evidence="3" key="1">
    <citation type="submission" date="2024-07" db="EMBL/GenBank/DDBJ databases">
        <title>Two chromosome-level genome assemblies of Korean endemic species Abeliophyllum distichum and Forsythia ovata (Oleaceae).</title>
        <authorList>
            <person name="Jang H."/>
        </authorList>
    </citation>
    <scope>NUCLEOTIDE SEQUENCE [LARGE SCALE GENOMIC DNA]</scope>
</reference>
<keyword evidence="1" id="KW-0472">Membrane</keyword>
<comment type="caution">
    <text evidence="2">The sequence shown here is derived from an EMBL/GenBank/DDBJ whole genome shotgun (WGS) entry which is preliminary data.</text>
</comment>
<dbReference type="Proteomes" id="UP001604277">
    <property type="component" value="Unassembled WGS sequence"/>
</dbReference>
<keyword evidence="1" id="KW-1133">Transmembrane helix</keyword>
<evidence type="ECO:0000313" key="2">
    <source>
        <dbReference type="EMBL" id="KAL2493922.1"/>
    </source>
</evidence>
<evidence type="ECO:0000313" key="3">
    <source>
        <dbReference type="Proteomes" id="UP001604277"/>
    </source>
</evidence>
<proteinExistence type="predicted"/>
<name>A0ABD1RZS6_9LAMI</name>
<organism evidence="2 3">
    <name type="scientific">Forsythia ovata</name>
    <dbReference type="NCBI Taxonomy" id="205694"/>
    <lineage>
        <taxon>Eukaryota</taxon>
        <taxon>Viridiplantae</taxon>
        <taxon>Streptophyta</taxon>
        <taxon>Embryophyta</taxon>
        <taxon>Tracheophyta</taxon>
        <taxon>Spermatophyta</taxon>
        <taxon>Magnoliopsida</taxon>
        <taxon>eudicotyledons</taxon>
        <taxon>Gunneridae</taxon>
        <taxon>Pentapetalae</taxon>
        <taxon>asterids</taxon>
        <taxon>lamiids</taxon>
        <taxon>Lamiales</taxon>
        <taxon>Oleaceae</taxon>
        <taxon>Forsythieae</taxon>
        <taxon>Forsythia</taxon>
    </lineage>
</organism>
<keyword evidence="1" id="KW-0812">Transmembrane</keyword>
<protein>
    <submittedName>
        <fullName evidence="2">Membrane protein</fullName>
    </submittedName>
</protein>
<accession>A0ABD1RZS6</accession>
<gene>
    <name evidence="2" type="ORF">Fot_37679</name>
</gene>